<keyword evidence="3" id="KW-1185">Reference proteome</keyword>
<evidence type="ECO:0000313" key="3">
    <source>
        <dbReference type="Proteomes" id="UP001220964"/>
    </source>
</evidence>
<dbReference type="Proteomes" id="UP001220964">
    <property type="component" value="Unassembled WGS sequence"/>
</dbReference>
<dbReference type="AlphaFoldDB" id="A0AAE3NQA1"/>
<dbReference type="EMBL" id="JARGYC010000009">
    <property type="protein sequence ID" value="MDF0600116.1"/>
    <property type="molecule type" value="Genomic_DNA"/>
</dbReference>
<gene>
    <name evidence="2" type="ORF">P1J78_05175</name>
</gene>
<protein>
    <submittedName>
        <fullName evidence="2">Uncharacterized protein</fullName>
    </submittedName>
</protein>
<proteinExistence type="predicted"/>
<accession>A0AAE3NQA1</accession>
<reference evidence="2" key="1">
    <citation type="submission" date="2023-03" db="EMBL/GenBank/DDBJ databases">
        <title>Multiphase analysis and comparison of six strains from genera Psychromarinibacter, Lutimaribacter, and Maritimibacter, including a novel species: Psychromarinibacter sediminicola sp. nov.</title>
        <authorList>
            <person name="Wang Y.-H."/>
            <person name="Ye M.-Q."/>
            <person name="Du Z.-J."/>
        </authorList>
    </citation>
    <scope>NUCLEOTIDE SEQUENCE</scope>
    <source>
        <strain evidence="2">C21-152</strain>
    </source>
</reference>
<evidence type="ECO:0000256" key="1">
    <source>
        <dbReference type="SAM" id="MobiDB-lite"/>
    </source>
</evidence>
<name>A0AAE3NQA1_9RHOB</name>
<organism evidence="2 3">
    <name type="scientific">Psychromarinibacter sediminicola</name>
    <dbReference type="NCBI Taxonomy" id="3033385"/>
    <lineage>
        <taxon>Bacteria</taxon>
        <taxon>Pseudomonadati</taxon>
        <taxon>Pseudomonadota</taxon>
        <taxon>Alphaproteobacteria</taxon>
        <taxon>Rhodobacterales</taxon>
        <taxon>Paracoccaceae</taxon>
        <taxon>Psychromarinibacter</taxon>
    </lineage>
</organism>
<comment type="caution">
    <text evidence="2">The sequence shown here is derived from an EMBL/GenBank/DDBJ whole genome shotgun (WGS) entry which is preliminary data.</text>
</comment>
<evidence type="ECO:0000313" key="2">
    <source>
        <dbReference type="EMBL" id="MDF0600116.1"/>
    </source>
</evidence>
<feature type="region of interest" description="Disordered" evidence="1">
    <location>
        <begin position="1"/>
        <end position="29"/>
    </location>
</feature>
<sequence>MTEPRKDQTSARVEQPAPETPRDETHVPAWAEDIEHTLRRLAAEKQAKREKDPGLYR</sequence>
<dbReference type="RefSeq" id="WP_275566259.1">
    <property type="nucleotide sequence ID" value="NZ_JARGYC010000009.1"/>
</dbReference>